<keyword evidence="4" id="KW-1185">Reference proteome</keyword>
<dbReference type="SMART" id="SM00867">
    <property type="entry name" value="YceI"/>
    <property type="match status" value="1"/>
</dbReference>
<evidence type="ECO:0000256" key="1">
    <source>
        <dbReference type="SAM" id="SignalP"/>
    </source>
</evidence>
<evidence type="ECO:0000313" key="3">
    <source>
        <dbReference type="EMBL" id="SCC37237.1"/>
    </source>
</evidence>
<dbReference type="STRING" id="1335309.GA0116948_10717"/>
<dbReference type="Proteomes" id="UP000242818">
    <property type="component" value="Unassembled WGS sequence"/>
</dbReference>
<dbReference type="OrthoDB" id="9811006at2"/>
<dbReference type="InterPro" id="IPR007372">
    <property type="entry name" value="Lipid/polyisoprenoid-bd_YceI"/>
</dbReference>
<evidence type="ECO:0000259" key="2">
    <source>
        <dbReference type="SMART" id="SM00867"/>
    </source>
</evidence>
<dbReference type="Pfam" id="PF04264">
    <property type="entry name" value="YceI"/>
    <property type="match status" value="1"/>
</dbReference>
<feature type="chain" id="PRO_5008690814" evidence="1">
    <location>
        <begin position="31"/>
        <end position="191"/>
    </location>
</feature>
<dbReference type="SUPFAM" id="SSF101874">
    <property type="entry name" value="YceI-like"/>
    <property type="match status" value="1"/>
</dbReference>
<feature type="signal peptide" evidence="1">
    <location>
        <begin position="1"/>
        <end position="30"/>
    </location>
</feature>
<sequence length="191" mass="21106">MQIRMNKVFFIAVLFWCGTLFIAMHAAAQAYTPTDKGSEVGFRIVNHLVFKSTVTGTLGQLQGSIHFEPEHTEHASFKVSVAVSTISTGIGARDNHLKKEEYFNAQQFPTILLQSTKVEKVAQANTYQLTGTLTIKGVSKPVTFTFTATPQQDGYLFQGSFNIKRLDYQVGPDNSIDNELTVTLKVLALKA</sequence>
<dbReference type="Gene3D" id="2.40.128.110">
    <property type="entry name" value="Lipid/polyisoprenoid-binding, YceI-like"/>
    <property type="match status" value="1"/>
</dbReference>
<feature type="domain" description="Lipid/polyisoprenoid-binding YceI-like" evidence="2">
    <location>
        <begin position="30"/>
        <end position="189"/>
    </location>
</feature>
<dbReference type="AlphaFoldDB" id="A0A1C4E0S9"/>
<reference evidence="3 4" key="1">
    <citation type="submission" date="2016-08" db="EMBL/GenBank/DDBJ databases">
        <authorList>
            <person name="Seilhamer J.J."/>
        </authorList>
    </citation>
    <scope>NUCLEOTIDE SEQUENCE [LARGE SCALE GENOMIC DNA]</scope>
    <source>
        <strain evidence="3 4">A37T2</strain>
    </source>
</reference>
<keyword evidence="1" id="KW-0732">Signal</keyword>
<dbReference type="PANTHER" id="PTHR34406">
    <property type="entry name" value="PROTEIN YCEI"/>
    <property type="match status" value="1"/>
</dbReference>
<organism evidence="3 4">
    <name type="scientific">Chitinophaga costaii</name>
    <dbReference type="NCBI Taxonomy" id="1335309"/>
    <lineage>
        <taxon>Bacteria</taxon>
        <taxon>Pseudomonadati</taxon>
        <taxon>Bacteroidota</taxon>
        <taxon>Chitinophagia</taxon>
        <taxon>Chitinophagales</taxon>
        <taxon>Chitinophagaceae</taxon>
        <taxon>Chitinophaga</taxon>
    </lineage>
</organism>
<proteinExistence type="predicted"/>
<gene>
    <name evidence="3" type="ORF">GA0116948_10717</name>
</gene>
<accession>A0A1C4E0S9</accession>
<evidence type="ECO:0000313" key="4">
    <source>
        <dbReference type="Proteomes" id="UP000242818"/>
    </source>
</evidence>
<dbReference type="PANTHER" id="PTHR34406:SF1">
    <property type="entry name" value="PROTEIN YCEI"/>
    <property type="match status" value="1"/>
</dbReference>
<dbReference type="InterPro" id="IPR036761">
    <property type="entry name" value="TTHA0802/YceI-like_sf"/>
</dbReference>
<name>A0A1C4E0S9_9BACT</name>
<protein>
    <submittedName>
        <fullName evidence="3">Polyisoprenoid-binding protein YceI</fullName>
    </submittedName>
</protein>
<dbReference type="EMBL" id="FMAR01000007">
    <property type="protein sequence ID" value="SCC37237.1"/>
    <property type="molecule type" value="Genomic_DNA"/>
</dbReference>